<keyword evidence="3" id="KW-1185">Reference proteome</keyword>
<organism evidence="2 3">
    <name type="scientific">Rhizobium deserti</name>
    <dbReference type="NCBI Taxonomy" id="2547961"/>
    <lineage>
        <taxon>Bacteria</taxon>
        <taxon>Pseudomonadati</taxon>
        <taxon>Pseudomonadota</taxon>
        <taxon>Alphaproteobacteria</taxon>
        <taxon>Hyphomicrobiales</taxon>
        <taxon>Rhizobiaceae</taxon>
        <taxon>Rhizobium/Agrobacterium group</taxon>
        <taxon>Rhizobium</taxon>
    </lineage>
</organism>
<dbReference type="OrthoDB" id="9798990at2"/>
<proteinExistence type="predicted"/>
<dbReference type="RefSeq" id="WP_133316754.1">
    <property type="nucleotide sequence ID" value="NZ_SMTL01000003.1"/>
</dbReference>
<evidence type="ECO:0000313" key="2">
    <source>
        <dbReference type="EMBL" id="TDK35332.1"/>
    </source>
</evidence>
<dbReference type="PANTHER" id="PTHR36173:SF2">
    <property type="entry name" value="RIBONUCLEASE VAPC16"/>
    <property type="match status" value="1"/>
</dbReference>
<gene>
    <name evidence="2" type="ORF">E2F50_13875</name>
</gene>
<dbReference type="InterPro" id="IPR052919">
    <property type="entry name" value="TA_system_RNase"/>
</dbReference>
<dbReference type="PANTHER" id="PTHR36173">
    <property type="entry name" value="RIBONUCLEASE VAPC16-RELATED"/>
    <property type="match status" value="1"/>
</dbReference>
<accession>A0A4R5UHJ9</accession>
<reference evidence="2 3" key="1">
    <citation type="submission" date="2019-03" db="EMBL/GenBank/DDBJ databases">
        <title>Rhizobium sp. nov., an bacterium isolated from biocrust in Mu Us Desert.</title>
        <authorList>
            <person name="Lixiong L."/>
        </authorList>
    </citation>
    <scope>NUCLEOTIDE SEQUENCE [LARGE SCALE GENOMIC DNA]</scope>
    <source>
        <strain evidence="2 3">SPY-1</strain>
    </source>
</reference>
<sequence length="129" mass="14408">MKLLLDSHLLVWLAAATAKLPPAARTFIEDPQNTLFFSTASVWELMVKYSLGKNDIPVHPRVLHRALLDNGFTELPIDSVHAFNIESLPPIHKDPFDRILIAQALAEGMLLLTSDEAIARYSGPIRLVR</sequence>
<dbReference type="EMBL" id="SMTL01000003">
    <property type="protein sequence ID" value="TDK35332.1"/>
    <property type="molecule type" value="Genomic_DNA"/>
</dbReference>
<evidence type="ECO:0000313" key="3">
    <source>
        <dbReference type="Proteomes" id="UP000295238"/>
    </source>
</evidence>
<dbReference type="AlphaFoldDB" id="A0A4R5UHJ9"/>
<dbReference type="Pfam" id="PF01850">
    <property type="entry name" value="PIN"/>
    <property type="match status" value="1"/>
</dbReference>
<dbReference type="InterPro" id="IPR002716">
    <property type="entry name" value="PIN_dom"/>
</dbReference>
<dbReference type="SUPFAM" id="SSF88723">
    <property type="entry name" value="PIN domain-like"/>
    <property type="match status" value="1"/>
</dbReference>
<dbReference type="Proteomes" id="UP000295238">
    <property type="component" value="Unassembled WGS sequence"/>
</dbReference>
<dbReference type="Gene3D" id="3.40.50.1010">
    <property type="entry name" value="5'-nuclease"/>
    <property type="match status" value="1"/>
</dbReference>
<dbReference type="CDD" id="cd09872">
    <property type="entry name" value="PIN_Sll0205-like"/>
    <property type="match status" value="1"/>
</dbReference>
<dbReference type="InterPro" id="IPR029060">
    <property type="entry name" value="PIN-like_dom_sf"/>
</dbReference>
<dbReference type="InterPro" id="IPR041705">
    <property type="entry name" value="PIN_Sll0205"/>
</dbReference>
<evidence type="ECO:0000259" key="1">
    <source>
        <dbReference type="Pfam" id="PF01850"/>
    </source>
</evidence>
<comment type="caution">
    <text evidence="2">The sequence shown here is derived from an EMBL/GenBank/DDBJ whole genome shotgun (WGS) entry which is preliminary data.</text>
</comment>
<feature type="domain" description="PIN" evidence="1">
    <location>
        <begin position="4"/>
        <end position="122"/>
    </location>
</feature>
<protein>
    <submittedName>
        <fullName evidence="2">Type II toxin-antitoxin system VapC family toxin</fullName>
    </submittedName>
</protein>
<name>A0A4R5UHJ9_9HYPH</name>